<accession>A0A6N2Z6Y4</accession>
<name>A0A6N2Z6Y4_VEIPA</name>
<proteinExistence type="predicted"/>
<dbReference type="AlphaFoldDB" id="A0A6N2Z6Y4"/>
<evidence type="ECO:0000313" key="1">
    <source>
        <dbReference type="EMBL" id="VYT75405.1"/>
    </source>
</evidence>
<sequence>MINSIGVHMQEMRTVTNSRVQIDFKFDKLRIV</sequence>
<dbReference type="EMBL" id="CACRUG010000005">
    <property type="protein sequence ID" value="VYT75405.1"/>
    <property type="molecule type" value="Genomic_DNA"/>
</dbReference>
<gene>
    <name evidence="1" type="ORF">VPLFYP99_01102</name>
</gene>
<organism evidence="1">
    <name type="scientific">Veillonella parvula</name>
    <name type="common">Staphylococcus parvulus</name>
    <dbReference type="NCBI Taxonomy" id="29466"/>
    <lineage>
        <taxon>Bacteria</taxon>
        <taxon>Bacillati</taxon>
        <taxon>Bacillota</taxon>
        <taxon>Negativicutes</taxon>
        <taxon>Veillonellales</taxon>
        <taxon>Veillonellaceae</taxon>
        <taxon>Veillonella</taxon>
    </lineage>
</organism>
<protein>
    <submittedName>
        <fullName evidence="1">Uncharacterized protein</fullName>
    </submittedName>
</protein>
<reference evidence="1" key="1">
    <citation type="submission" date="2019-11" db="EMBL/GenBank/DDBJ databases">
        <authorList>
            <person name="Feng L."/>
        </authorList>
    </citation>
    <scope>NUCLEOTIDE SEQUENCE</scope>
    <source>
        <strain evidence="1">VparvulaLFYP99</strain>
    </source>
</reference>